<dbReference type="Gene3D" id="3.30.200.20">
    <property type="entry name" value="Phosphorylase Kinase, domain 1"/>
    <property type="match status" value="1"/>
</dbReference>
<dbReference type="Gene3D" id="2.130.10.10">
    <property type="entry name" value="YVTN repeat-like/Quinoprotein amine dehydrogenase"/>
    <property type="match status" value="2"/>
</dbReference>
<protein>
    <submittedName>
        <fullName evidence="3">Acyl-ACP thioesterase</fullName>
    </submittedName>
</protein>
<dbReference type="InterPro" id="IPR015943">
    <property type="entry name" value="WD40/YVTN_repeat-like_dom_sf"/>
</dbReference>
<keyword evidence="4" id="KW-1185">Reference proteome</keyword>
<dbReference type="GO" id="GO:0005524">
    <property type="term" value="F:ATP binding"/>
    <property type="evidence" value="ECO:0007669"/>
    <property type="project" value="InterPro"/>
</dbReference>
<dbReference type="InterPro" id="IPR011047">
    <property type="entry name" value="Quinoprotein_ADH-like_sf"/>
</dbReference>
<evidence type="ECO:0000313" key="4">
    <source>
        <dbReference type="Proteomes" id="UP000553209"/>
    </source>
</evidence>
<dbReference type="InterPro" id="IPR011009">
    <property type="entry name" value="Kinase-like_dom_sf"/>
</dbReference>
<dbReference type="SUPFAM" id="SSF56112">
    <property type="entry name" value="Protein kinase-like (PK-like)"/>
    <property type="match status" value="1"/>
</dbReference>
<proteinExistence type="predicted"/>
<gene>
    <name evidence="3" type="ORF">HGB44_28755</name>
</gene>
<accession>A0A7X6MHC8</accession>
<sequence length="725" mass="75306">MRPLHPHDPPSVGPFRLRARLGEDAYARVYLASAPGEDPVAVRVVRSEYAVDPNFRAAFARLVEDAYDLEARFVCRVRAADTEGAVPWAAVDRPLGPALADLVRERGPLPAGALHGLALALASGIADLHAADRVHGSLWPEGVVLSPGSALLADPGLEWAVAELWQRAPHPSFAAPEGGASPAADVFAWAGTVSFAASGVEGASGLPRVPLQLRGLVEACLRRGPELRPSSADLVRMLGGGGTAGAVPWPPKVLASVQGVAERQRGALDGAADSATGESGDADATRPNTGAPADRRGTASGPAASDVDGTAPEDPEVLGASRDTDAAGGQKRRRRFLALSAAGLALAVVAGIAVWRYREPTGEEAAGSERGTGMITDAACRDGTAYPPPEEELDGEAVNAWETAFSPDGNLLAVTASGPGLMVWDWRAREEVARLSDAAALGTGPVFAPVGCMVAAVVPTAYGDQEYPVAVATAFDLPSGTTTGHLGPQRGPVDGNWPGTPRDAQRVSFSPDGSLLGVTLERNADVNADSVGLVDTRTGERGGSLVPDLAYGTAFAGAGRVVTGNGGTITVWDAGTGEELYTVRGTSGTEFEVVPGRDEVLHLDGDRIVWWDYAERAEVASFPIPGFAEAEEPHLLDLVLSPDRSRVHASWLRVGGDPADGETHHASHVWDAATGEDLAAGNPDAVPFWRVSVHPEGEVLAVTTPEERVVLVDPETLEALGPPLW</sequence>
<reference evidence="3 4" key="1">
    <citation type="submission" date="2020-04" db="EMBL/GenBank/DDBJ databases">
        <title>MicrobeNet Type strains.</title>
        <authorList>
            <person name="Nicholson A.C."/>
        </authorList>
    </citation>
    <scope>NUCLEOTIDE SEQUENCE [LARGE SCALE GENOMIC DNA]</scope>
    <source>
        <strain evidence="3 4">ATCC 23612</strain>
    </source>
</reference>
<dbReference type="AlphaFoldDB" id="A0A7X6MHC8"/>
<dbReference type="PROSITE" id="PS50011">
    <property type="entry name" value="PROTEIN_KINASE_DOM"/>
    <property type="match status" value="1"/>
</dbReference>
<feature type="domain" description="Protein kinase" evidence="2">
    <location>
        <begin position="15"/>
        <end position="250"/>
    </location>
</feature>
<dbReference type="Proteomes" id="UP000553209">
    <property type="component" value="Unassembled WGS sequence"/>
</dbReference>
<dbReference type="GO" id="GO:0004672">
    <property type="term" value="F:protein kinase activity"/>
    <property type="evidence" value="ECO:0007669"/>
    <property type="project" value="InterPro"/>
</dbReference>
<dbReference type="Gene3D" id="1.10.510.10">
    <property type="entry name" value="Transferase(Phosphotransferase) domain 1"/>
    <property type="match status" value="1"/>
</dbReference>
<dbReference type="RefSeq" id="WP_061079677.1">
    <property type="nucleotide sequence ID" value="NZ_JAAXPG010000040.1"/>
</dbReference>
<feature type="region of interest" description="Disordered" evidence="1">
    <location>
        <begin position="264"/>
        <end position="329"/>
    </location>
</feature>
<evidence type="ECO:0000313" key="3">
    <source>
        <dbReference type="EMBL" id="NKZ01627.1"/>
    </source>
</evidence>
<dbReference type="InterPro" id="IPR000719">
    <property type="entry name" value="Prot_kinase_dom"/>
</dbReference>
<evidence type="ECO:0000256" key="1">
    <source>
        <dbReference type="SAM" id="MobiDB-lite"/>
    </source>
</evidence>
<comment type="caution">
    <text evidence="3">The sequence shown here is derived from an EMBL/GenBank/DDBJ whole genome shotgun (WGS) entry which is preliminary data.</text>
</comment>
<dbReference type="SMART" id="SM00220">
    <property type="entry name" value="S_TKc"/>
    <property type="match status" value="1"/>
</dbReference>
<organism evidence="3 4">
    <name type="scientific">Nocardiopsis alborubida</name>
    <dbReference type="NCBI Taxonomy" id="146802"/>
    <lineage>
        <taxon>Bacteria</taxon>
        <taxon>Bacillati</taxon>
        <taxon>Actinomycetota</taxon>
        <taxon>Actinomycetes</taxon>
        <taxon>Streptosporangiales</taxon>
        <taxon>Nocardiopsidaceae</taxon>
        <taxon>Nocardiopsis</taxon>
    </lineage>
</organism>
<dbReference type="EMBL" id="JAAXPG010000040">
    <property type="protein sequence ID" value="NKZ01627.1"/>
    <property type="molecule type" value="Genomic_DNA"/>
</dbReference>
<dbReference type="SUPFAM" id="SSF50998">
    <property type="entry name" value="Quinoprotein alcohol dehydrogenase-like"/>
    <property type="match status" value="1"/>
</dbReference>
<name>A0A7X6MHC8_9ACTN</name>
<evidence type="ECO:0000259" key="2">
    <source>
        <dbReference type="PROSITE" id="PS50011"/>
    </source>
</evidence>